<dbReference type="Proteomes" id="UP000886857">
    <property type="component" value="Unassembled WGS sequence"/>
</dbReference>
<dbReference type="InterPro" id="IPR014879">
    <property type="entry name" value="Spo0A_C"/>
</dbReference>
<dbReference type="GO" id="GO:0005737">
    <property type="term" value="C:cytoplasm"/>
    <property type="evidence" value="ECO:0007669"/>
    <property type="project" value="InterPro"/>
</dbReference>
<name>A0A9D1N990_9FIRM</name>
<dbReference type="GO" id="GO:0005509">
    <property type="term" value="F:calcium ion binding"/>
    <property type="evidence" value="ECO:0007669"/>
    <property type="project" value="InterPro"/>
</dbReference>
<dbReference type="AlphaFoldDB" id="A0A9D1N990"/>
<evidence type="ECO:0000259" key="1">
    <source>
        <dbReference type="Pfam" id="PF08769"/>
    </source>
</evidence>
<dbReference type="Gene3D" id="1.10.10.10">
    <property type="entry name" value="Winged helix-like DNA-binding domain superfamily/Winged helix DNA-binding domain"/>
    <property type="match status" value="1"/>
</dbReference>
<protein>
    <submittedName>
        <fullName evidence="2">Sporulation initiation factor Spo0A C-terminal domain-containing protein</fullName>
    </submittedName>
</protein>
<comment type="caution">
    <text evidence="2">The sequence shown here is derived from an EMBL/GenBank/DDBJ whole genome shotgun (WGS) entry which is preliminary data.</text>
</comment>
<dbReference type="GO" id="GO:0003677">
    <property type="term" value="F:DNA binding"/>
    <property type="evidence" value="ECO:0007669"/>
    <property type="project" value="InterPro"/>
</dbReference>
<sequence>MRYNAAMRNSPAVIKYYLLGLGFQPNLKGYHLLARLIALALAGEEIIPLKYRGYRRLAEEFGVGEASIEKDIQNAISAAWLRGDVDVLYREFGETLDEERGKPTNKQFVLTALERLSGGAALPFRESAEC</sequence>
<dbReference type="GO" id="GO:0003700">
    <property type="term" value="F:DNA-binding transcription factor activity"/>
    <property type="evidence" value="ECO:0007669"/>
    <property type="project" value="InterPro"/>
</dbReference>
<gene>
    <name evidence="2" type="ORF">IAC73_00400</name>
</gene>
<proteinExistence type="predicted"/>
<keyword evidence="2" id="KW-0648">Protein biosynthesis</keyword>
<reference evidence="2" key="2">
    <citation type="journal article" date="2021" name="PeerJ">
        <title>Extensive microbial diversity within the chicken gut microbiome revealed by metagenomics and culture.</title>
        <authorList>
            <person name="Gilroy R."/>
            <person name="Ravi A."/>
            <person name="Getino M."/>
            <person name="Pursley I."/>
            <person name="Horton D.L."/>
            <person name="Alikhan N.F."/>
            <person name="Baker D."/>
            <person name="Gharbi K."/>
            <person name="Hall N."/>
            <person name="Watson M."/>
            <person name="Adriaenssens E.M."/>
            <person name="Foster-Nyarko E."/>
            <person name="Jarju S."/>
            <person name="Secka A."/>
            <person name="Antonio M."/>
            <person name="Oren A."/>
            <person name="Chaudhuri R.R."/>
            <person name="La Ragione R."/>
            <person name="Hildebrand F."/>
            <person name="Pallen M.J."/>
        </authorList>
    </citation>
    <scope>NUCLEOTIDE SEQUENCE</scope>
    <source>
        <strain evidence="2">10406</strain>
    </source>
</reference>
<dbReference type="EMBL" id="DVOE01000004">
    <property type="protein sequence ID" value="HIU98290.1"/>
    <property type="molecule type" value="Genomic_DNA"/>
</dbReference>
<keyword evidence="2" id="KW-0396">Initiation factor</keyword>
<evidence type="ECO:0000313" key="3">
    <source>
        <dbReference type="Proteomes" id="UP000886857"/>
    </source>
</evidence>
<dbReference type="GO" id="GO:0003743">
    <property type="term" value="F:translation initiation factor activity"/>
    <property type="evidence" value="ECO:0007669"/>
    <property type="project" value="UniProtKB-KW"/>
</dbReference>
<dbReference type="InterPro" id="IPR016032">
    <property type="entry name" value="Sig_transdc_resp-reg_C-effctor"/>
</dbReference>
<feature type="domain" description="Sporulation initiation factor Spo0A C-terminal" evidence="1">
    <location>
        <begin position="17"/>
        <end position="114"/>
    </location>
</feature>
<dbReference type="InterPro" id="IPR036388">
    <property type="entry name" value="WH-like_DNA-bd_sf"/>
</dbReference>
<organism evidence="2 3">
    <name type="scientific">Candidatus Limadaptatus stercoripullorum</name>
    <dbReference type="NCBI Taxonomy" id="2840846"/>
    <lineage>
        <taxon>Bacteria</taxon>
        <taxon>Bacillati</taxon>
        <taxon>Bacillota</taxon>
        <taxon>Clostridia</taxon>
        <taxon>Eubacteriales</taxon>
        <taxon>Candidatus Limadaptatus</taxon>
    </lineage>
</organism>
<dbReference type="GO" id="GO:0042173">
    <property type="term" value="P:regulation of sporulation resulting in formation of a cellular spore"/>
    <property type="evidence" value="ECO:0007669"/>
    <property type="project" value="InterPro"/>
</dbReference>
<evidence type="ECO:0000313" key="2">
    <source>
        <dbReference type="EMBL" id="HIU98290.1"/>
    </source>
</evidence>
<dbReference type="SUPFAM" id="SSF46894">
    <property type="entry name" value="C-terminal effector domain of the bipartite response regulators"/>
    <property type="match status" value="1"/>
</dbReference>
<accession>A0A9D1N990</accession>
<reference evidence="2" key="1">
    <citation type="submission" date="2020-10" db="EMBL/GenBank/DDBJ databases">
        <authorList>
            <person name="Gilroy R."/>
        </authorList>
    </citation>
    <scope>NUCLEOTIDE SEQUENCE</scope>
    <source>
        <strain evidence="2">10406</strain>
    </source>
</reference>
<dbReference type="Pfam" id="PF08769">
    <property type="entry name" value="Spo0A_C"/>
    <property type="match status" value="1"/>
</dbReference>